<reference evidence="1 2" key="1">
    <citation type="submission" date="2013-01" db="EMBL/GenBank/DDBJ databases">
        <title>The Genome Sequence of Bacillus cereus TIAC219.</title>
        <authorList>
            <consortium name="The Broad Institute Genome Sequencing Platform"/>
            <consortium name="The Broad Institute Genome Sequencing Center for Infectious Disease"/>
            <person name="Feldgarden M."/>
            <person name="Van der Auwera G.A."/>
            <person name="Mahillon J."/>
            <person name="Duprez V."/>
            <person name="Timmery S."/>
            <person name="Mattelet C."/>
            <person name="Dierick K."/>
            <person name="Sun M."/>
            <person name="Yu Z."/>
            <person name="Zhu L."/>
            <person name="Hu X."/>
            <person name="Shank E.B."/>
            <person name="Swiecicka I."/>
            <person name="Hansen B.M."/>
            <person name="Andrup L."/>
            <person name="Walker B."/>
            <person name="Young S.K."/>
            <person name="Zeng Q."/>
            <person name="Gargeya S."/>
            <person name="Fitzgerald M."/>
            <person name="Haas B."/>
            <person name="Abouelleil A."/>
            <person name="Alvarado L."/>
            <person name="Arachchi H.M."/>
            <person name="Berlin A.M."/>
            <person name="Chapman S.B."/>
            <person name="Dewar J."/>
            <person name="Goldberg J."/>
            <person name="Griggs A."/>
            <person name="Gujja S."/>
            <person name="Hansen M."/>
            <person name="Howarth C."/>
            <person name="Imamovic A."/>
            <person name="Larimer J."/>
            <person name="McCowan C."/>
            <person name="Murphy C."/>
            <person name="Neiman D."/>
            <person name="Pearson M."/>
            <person name="Priest M."/>
            <person name="Roberts A."/>
            <person name="Saif S."/>
            <person name="Shea T."/>
            <person name="Sisk P."/>
            <person name="Sykes S."/>
            <person name="Wortman J."/>
            <person name="Nusbaum C."/>
            <person name="Birren B."/>
        </authorList>
    </citation>
    <scope>NUCLEOTIDE SEQUENCE [LARGE SCALE GENOMIC DNA]</scope>
    <source>
        <strain evidence="1 2">TIAC219</strain>
    </source>
</reference>
<organism evidence="1 2">
    <name type="scientific">Bacillus cereus TIAC219</name>
    <dbReference type="NCBI Taxonomy" id="718222"/>
    <lineage>
        <taxon>Bacteria</taxon>
        <taxon>Bacillati</taxon>
        <taxon>Bacillota</taxon>
        <taxon>Bacilli</taxon>
        <taxon>Bacillales</taxon>
        <taxon>Bacillaceae</taxon>
        <taxon>Bacillus</taxon>
        <taxon>Bacillus cereus group</taxon>
    </lineage>
</organism>
<comment type="caution">
    <text evidence="1">The sequence shown here is derived from an EMBL/GenBank/DDBJ whole genome shotgun (WGS) entry which is preliminary data.</text>
</comment>
<dbReference type="EMBL" id="AHCJ01000052">
    <property type="protein sequence ID" value="EOQ59727.1"/>
    <property type="molecule type" value="Genomic_DNA"/>
</dbReference>
<accession>A0ABC9SUU8</accession>
<dbReference type="AlphaFoldDB" id="A0ABC9SUU8"/>
<evidence type="ECO:0000313" key="2">
    <source>
        <dbReference type="Proteomes" id="UP000014060"/>
    </source>
</evidence>
<protein>
    <submittedName>
        <fullName evidence="1">Uncharacterized protein</fullName>
    </submittedName>
</protein>
<dbReference type="Proteomes" id="UP000014060">
    <property type="component" value="Unassembled WGS sequence"/>
</dbReference>
<proteinExistence type="predicted"/>
<name>A0ABC9SUU8_BACCE</name>
<evidence type="ECO:0000313" key="1">
    <source>
        <dbReference type="EMBL" id="EOQ59727.1"/>
    </source>
</evidence>
<gene>
    <name evidence="1" type="ORF">IAY_03955</name>
</gene>
<sequence>MGLRDRFSNFLFKQAEKRGLFEDIFNNTVRYGGRYAGDDNILESSDVYELLQDISNQMMLAEIVVEDKDGKEIKNDSVLKVLKNPNNYLKQSEFIKLMTNTYLLQGEVFPGLLARSCHI</sequence>